<dbReference type="InterPro" id="IPR037401">
    <property type="entry name" value="SnoaL-like"/>
</dbReference>
<dbReference type="EMBL" id="UOEG01000153">
    <property type="protein sequence ID" value="VAV96777.1"/>
    <property type="molecule type" value="Genomic_DNA"/>
</dbReference>
<organism evidence="2">
    <name type="scientific">hydrothermal vent metagenome</name>
    <dbReference type="NCBI Taxonomy" id="652676"/>
    <lineage>
        <taxon>unclassified sequences</taxon>
        <taxon>metagenomes</taxon>
        <taxon>ecological metagenomes</taxon>
    </lineage>
</organism>
<protein>
    <recommendedName>
        <fullName evidence="1">SnoaL-like domain-containing protein</fullName>
    </recommendedName>
</protein>
<evidence type="ECO:0000313" key="2">
    <source>
        <dbReference type="EMBL" id="VAV96777.1"/>
    </source>
</evidence>
<proteinExistence type="predicted"/>
<dbReference type="Gene3D" id="3.10.450.50">
    <property type="match status" value="1"/>
</dbReference>
<gene>
    <name evidence="2" type="ORF">MNBD_ALPHA07-88</name>
</gene>
<accession>A0A3B0RWT4</accession>
<dbReference type="AlphaFoldDB" id="A0A3B0RWT4"/>
<name>A0A3B0RWT4_9ZZZZ</name>
<dbReference type="InterPro" id="IPR032710">
    <property type="entry name" value="NTF2-like_dom_sf"/>
</dbReference>
<feature type="domain" description="SnoaL-like" evidence="1">
    <location>
        <begin position="9"/>
        <end position="104"/>
    </location>
</feature>
<sequence length="114" mass="12877">MKKIWDEYARSWSQGDEDARLKSFAACLADNITYCDPMMSTRGYDELSNYMAGFQEQLPGHSFVIGKVMKHTDRCLAKWTLTDSHNDVVHEGTSFAQIDEGGRLSSITGFFPVD</sequence>
<dbReference type="SUPFAM" id="SSF54427">
    <property type="entry name" value="NTF2-like"/>
    <property type="match status" value="1"/>
</dbReference>
<dbReference type="Pfam" id="PF12680">
    <property type="entry name" value="SnoaL_2"/>
    <property type="match status" value="1"/>
</dbReference>
<reference evidence="2" key="1">
    <citation type="submission" date="2018-06" db="EMBL/GenBank/DDBJ databases">
        <authorList>
            <person name="Zhirakovskaya E."/>
        </authorList>
    </citation>
    <scope>NUCLEOTIDE SEQUENCE</scope>
</reference>
<evidence type="ECO:0000259" key="1">
    <source>
        <dbReference type="Pfam" id="PF12680"/>
    </source>
</evidence>